<dbReference type="KEGG" id="apel:CA267_009620"/>
<dbReference type="InterPro" id="IPR047610">
    <property type="entry name" value="ImuA_translesion"/>
</dbReference>
<proteinExistence type="predicted"/>
<dbReference type="Gene3D" id="3.40.50.300">
    <property type="entry name" value="P-loop containing nucleotide triphosphate hydrolases"/>
    <property type="match status" value="1"/>
</dbReference>
<dbReference type="RefSeq" id="WP_075607687.1">
    <property type="nucleotide sequence ID" value="NZ_CP052766.1"/>
</dbReference>
<reference evidence="2" key="1">
    <citation type="submission" date="2014-12" db="EMBL/GenBank/DDBJ databases">
        <title>Complete genome sequence of a multi-drug resistant Klebsiella pneumoniae.</title>
        <authorList>
            <person name="Hua X."/>
            <person name="Chen Q."/>
            <person name="Li X."/>
            <person name="Feng Y."/>
            <person name="Ruan Z."/>
            <person name="Yu Y."/>
        </authorList>
    </citation>
    <scope>NUCLEOTIDE SEQUENCE [LARGE SCALE GENOMIC DNA]</scope>
    <source>
        <strain evidence="2">5.12</strain>
    </source>
</reference>
<gene>
    <name evidence="1" type="primary">imuA</name>
    <name evidence="1" type="ORF">CA267_009620</name>
</gene>
<dbReference type="InterPro" id="IPR027417">
    <property type="entry name" value="P-loop_NTPase"/>
</dbReference>
<dbReference type="EMBL" id="CP052766">
    <property type="protein sequence ID" value="QJR81016.1"/>
    <property type="molecule type" value="Genomic_DNA"/>
</dbReference>
<organism evidence="1 2">
    <name type="scientific">Alteromonas pelagimontana</name>
    <dbReference type="NCBI Taxonomy" id="1858656"/>
    <lineage>
        <taxon>Bacteria</taxon>
        <taxon>Pseudomonadati</taxon>
        <taxon>Pseudomonadota</taxon>
        <taxon>Gammaproteobacteria</taxon>
        <taxon>Alteromonadales</taxon>
        <taxon>Alteromonadaceae</taxon>
        <taxon>Alteromonas/Salinimonas group</taxon>
        <taxon>Alteromonas</taxon>
    </lineage>
</organism>
<dbReference type="NCBIfam" id="NF033429">
    <property type="entry name" value="ImuA_translesion"/>
    <property type="match status" value="1"/>
</dbReference>
<dbReference type="Proteomes" id="UP000219285">
    <property type="component" value="Chromosome"/>
</dbReference>
<sequence>MSTPLTNIEKHPLIWRASQPQQGAHRLPTGHSQLDQALMGGLPVKGLIRIRSQLGIGEVSVLTSVIKGIAPHKLLMWINPPGNLHASWLQQQNIAAQQVYVVQPDNDIDALWACEQSLKSEACYIVLIWQSRMGNKAARRLQLAAAQHNTLCIYFESDAVTRQPLPLALDIELQTQRHGLTANIVKNQGSWPKEGIPVELTHTPSNKEIILAMQENPAEIVDISSLVKAG</sequence>
<name>A0A6M4MFQ3_9ALTE</name>
<dbReference type="AlphaFoldDB" id="A0A6M4MFQ3"/>
<dbReference type="InterPro" id="IPR017166">
    <property type="entry name" value="UCP037290"/>
</dbReference>
<dbReference type="SUPFAM" id="SSF52540">
    <property type="entry name" value="P-loop containing nucleoside triphosphate hydrolases"/>
    <property type="match status" value="1"/>
</dbReference>
<keyword evidence="2" id="KW-1185">Reference proteome</keyword>
<evidence type="ECO:0000313" key="1">
    <source>
        <dbReference type="EMBL" id="QJR81016.1"/>
    </source>
</evidence>
<protein>
    <submittedName>
        <fullName evidence="1">Translesion DNA synthesis-associated protein ImuA</fullName>
    </submittedName>
</protein>
<reference evidence="1 2" key="2">
    <citation type="submission" date="2020-04" db="EMBL/GenBank/DDBJ databases">
        <title>Complete genome sequence of Alteromonas pelagimontana 5.12T.</title>
        <authorList>
            <person name="Sinha R.K."/>
            <person name="Krishnan K.P."/>
            <person name="Kurian J.P."/>
        </authorList>
    </citation>
    <scope>NUCLEOTIDE SEQUENCE [LARGE SCALE GENOMIC DNA]</scope>
    <source>
        <strain evidence="1 2">5.12</strain>
    </source>
</reference>
<accession>A0A6M4MFQ3</accession>
<evidence type="ECO:0000313" key="2">
    <source>
        <dbReference type="Proteomes" id="UP000219285"/>
    </source>
</evidence>
<dbReference type="PIRSF" id="PIRSF037290">
    <property type="entry name" value="UCP037290"/>
    <property type="match status" value="1"/>
</dbReference>